<accession>A0ACA9NG32</accession>
<evidence type="ECO:0000313" key="2">
    <source>
        <dbReference type="Proteomes" id="UP000789525"/>
    </source>
</evidence>
<evidence type="ECO:0000313" key="1">
    <source>
        <dbReference type="EMBL" id="CAG8652712.1"/>
    </source>
</evidence>
<dbReference type="Proteomes" id="UP000789525">
    <property type="component" value="Unassembled WGS sequence"/>
</dbReference>
<feature type="non-terminal residue" evidence="1">
    <location>
        <position position="1"/>
    </location>
</feature>
<comment type="caution">
    <text evidence="1">The sequence shown here is derived from an EMBL/GenBank/DDBJ whole genome shotgun (WGS) entry which is preliminary data.</text>
</comment>
<proteinExistence type="predicted"/>
<protein>
    <submittedName>
        <fullName evidence="1">10799_t:CDS:1</fullName>
    </submittedName>
</protein>
<dbReference type="EMBL" id="CAJVPT010021060">
    <property type="protein sequence ID" value="CAG8652712.1"/>
    <property type="molecule type" value="Genomic_DNA"/>
</dbReference>
<reference evidence="1" key="1">
    <citation type="submission" date="2021-06" db="EMBL/GenBank/DDBJ databases">
        <authorList>
            <person name="Kallberg Y."/>
            <person name="Tangrot J."/>
            <person name="Rosling A."/>
        </authorList>
    </citation>
    <scope>NUCLEOTIDE SEQUENCE</scope>
    <source>
        <strain evidence="1">CL356</strain>
    </source>
</reference>
<name>A0ACA9NG32_9GLOM</name>
<gene>
    <name evidence="1" type="ORF">ACOLOM_LOCUS8302</name>
</gene>
<organism evidence="1 2">
    <name type="scientific">Acaulospora colombiana</name>
    <dbReference type="NCBI Taxonomy" id="27376"/>
    <lineage>
        <taxon>Eukaryota</taxon>
        <taxon>Fungi</taxon>
        <taxon>Fungi incertae sedis</taxon>
        <taxon>Mucoromycota</taxon>
        <taxon>Glomeromycotina</taxon>
        <taxon>Glomeromycetes</taxon>
        <taxon>Diversisporales</taxon>
        <taxon>Acaulosporaceae</taxon>
        <taxon>Acaulospora</taxon>
    </lineage>
</organism>
<keyword evidence="2" id="KW-1185">Reference proteome</keyword>
<sequence>AEIVHSSVLNGSHLVPTKSKPSMRMAEHGACQRQEDDPCLEVQSNRVSGAISGTDPGKRNWINTDGGDILCKCLPQTLLSRCCDPPWTSIISQKTSMAYIQDASYISYIVIAASVVAGTAIIHGIANNPAVKARRAGAQLPPGPKRDFLIGNLRNFPKDRWYETFTRWKDEFGECDCSSAQFGVYFMKHRTGYLSALYPSDLLYTIGDLIYVNLAGVPMLVCNSLEAAEELTLKRMSIYSSRPYRTMTNQRKVLRKAMGSQAAQEYDCLIQAECARLVEDFSGFSGEPFSVVSKYIGAIIVKFGYGEKIYQEHGEEMVELNKERSRQINLVLPKVWLYIPSWFPGANFRRVGIEGTKTGTKVNGVADDSIIAKYINDPSVPNEHLRDAVAMMYAGNATSIVNFFFAMILHPEVQKKVHEELDRKIGGGRAPDMNDIKELEYFNAAWNESMRCNATVPLAAAYGLSTDQGTTLSRYILRDPKIWGADADKYNPNRFLPQFNPRVKDLPDMSSVPFGFGRR</sequence>